<proteinExistence type="inferred from homology"/>
<dbReference type="GO" id="GO:0005524">
    <property type="term" value="F:ATP binding"/>
    <property type="evidence" value="ECO:0007669"/>
    <property type="project" value="UniProtKB-KW"/>
</dbReference>
<dbReference type="Pfam" id="PF00005">
    <property type="entry name" value="ABC_tran"/>
    <property type="match status" value="1"/>
</dbReference>
<keyword evidence="2" id="KW-0813">Transport</keyword>
<dbReference type="PROSITE" id="PS50893">
    <property type="entry name" value="ABC_TRANSPORTER_2"/>
    <property type="match status" value="1"/>
</dbReference>
<name>A0A371PNN8_9BACL</name>
<dbReference type="SUPFAM" id="SSF52540">
    <property type="entry name" value="P-loop containing nucleoside triphosphate hydrolases"/>
    <property type="match status" value="1"/>
</dbReference>
<comment type="caution">
    <text evidence="6">The sequence shown here is derived from an EMBL/GenBank/DDBJ whole genome shotgun (WGS) entry which is preliminary data.</text>
</comment>
<accession>A0A371PNN8</accession>
<protein>
    <submittedName>
        <fullName evidence="6">ATP-binding cassette domain-containing protein</fullName>
    </submittedName>
</protein>
<reference evidence="6 7" key="1">
    <citation type="submission" date="2018-08" db="EMBL/GenBank/DDBJ databases">
        <title>Paenibacillus sp. M4BSY-1, whole genome shotgun sequence.</title>
        <authorList>
            <person name="Tuo L."/>
        </authorList>
    </citation>
    <scope>NUCLEOTIDE SEQUENCE [LARGE SCALE GENOMIC DNA]</scope>
    <source>
        <strain evidence="6 7">M4BSY-1</strain>
    </source>
</reference>
<evidence type="ECO:0000256" key="4">
    <source>
        <dbReference type="ARBA" id="ARBA00022840"/>
    </source>
</evidence>
<dbReference type="Proteomes" id="UP000261905">
    <property type="component" value="Unassembled WGS sequence"/>
</dbReference>
<dbReference type="SMART" id="SM00382">
    <property type="entry name" value="AAA"/>
    <property type="match status" value="1"/>
</dbReference>
<evidence type="ECO:0000256" key="2">
    <source>
        <dbReference type="ARBA" id="ARBA00022448"/>
    </source>
</evidence>
<dbReference type="GO" id="GO:0016887">
    <property type="term" value="F:ATP hydrolysis activity"/>
    <property type="evidence" value="ECO:0007669"/>
    <property type="project" value="InterPro"/>
</dbReference>
<gene>
    <name evidence="6" type="ORF">DX130_12410</name>
</gene>
<evidence type="ECO:0000313" key="7">
    <source>
        <dbReference type="Proteomes" id="UP000261905"/>
    </source>
</evidence>
<dbReference type="InterPro" id="IPR027417">
    <property type="entry name" value="P-loop_NTPase"/>
</dbReference>
<dbReference type="OrthoDB" id="9804819at2"/>
<feature type="domain" description="ABC transporter" evidence="5">
    <location>
        <begin position="6"/>
        <end position="233"/>
    </location>
</feature>
<evidence type="ECO:0000256" key="1">
    <source>
        <dbReference type="ARBA" id="ARBA00005417"/>
    </source>
</evidence>
<dbReference type="InterPro" id="IPR003439">
    <property type="entry name" value="ABC_transporter-like_ATP-bd"/>
</dbReference>
<dbReference type="PANTHER" id="PTHR43335">
    <property type="entry name" value="ABC TRANSPORTER, ATP-BINDING PROTEIN"/>
    <property type="match status" value="1"/>
</dbReference>
<evidence type="ECO:0000259" key="5">
    <source>
        <dbReference type="PROSITE" id="PS50893"/>
    </source>
</evidence>
<comment type="similarity">
    <text evidence="1">Belongs to the ABC transporter superfamily.</text>
</comment>
<dbReference type="PANTHER" id="PTHR43335:SF8">
    <property type="entry name" value="ABC TRANSPORTER, ATP-BINDING PROTEIN"/>
    <property type="match status" value="1"/>
</dbReference>
<keyword evidence="3" id="KW-0547">Nucleotide-binding</keyword>
<evidence type="ECO:0000256" key="3">
    <source>
        <dbReference type="ARBA" id="ARBA00022741"/>
    </source>
</evidence>
<keyword evidence="7" id="KW-1185">Reference proteome</keyword>
<dbReference type="Gene3D" id="3.40.50.300">
    <property type="entry name" value="P-loop containing nucleotide triphosphate hydrolases"/>
    <property type="match status" value="1"/>
</dbReference>
<keyword evidence="4 6" id="KW-0067">ATP-binding</keyword>
<dbReference type="InterPro" id="IPR003593">
    <property type="entry name" value="AAA+_ATPase"/>
</dbReference>
<evidence type="ECO:0000313" key="6">
    <source>
        <dbReference type="EMBL" id="REK77753.1"/>
    </source>
</evidence>
<dbReference type="AlphaFoldDB" id="A0A371PNN8"/>
<organism evidence="6 7">
    <name type="scientific">Paenibacillus paeoniae</name>
    <dbReference type="NCBI Taxonomy" id="2292705"/>
    <lineage>
        <taxon>Bacteria</taxon>
        <taxon>Bacillati</taxon>
        <taxon>Bacillota</taxon>
        <taxon>Bacilli</taxon>
        <taxon>Bacillales</taxon>
        <taxon>Paenibacillaceae</taxon>
        <taxon>Paenibacillus</taxon>
    </lineage>
</organism>
<dbReference type="EMBL" id="QUBQ01000001">
    <property type="protein sequence ID" value="REK77753.1"/>
    <property type="molecule type" value="Genomic_DNA"/>
</dbReference>
<sequence length="309" mass="34658">MSEAIIEVSQLTKQFKSKTAVHKANFKICRGEIFGLIGQNGAGKSTLLKMIGGLMYPTSGEIKLFNRTVKDSHPYFERIGILIEHAGLFPHYNAYENLDLIAISYGLTSREEHINKLLKLVGLDASNKSKVKNYSMGMKQRLGIAAALIGSPDVLILDEPINGLDPQGISEIRRMILELNKAGMTIIISSHILEELSKVATQYAILHQGEVIEHHSREQLLLQCEDRIEIEVEKASSAVPILEQHLNINHYKVISEHVVYIYDSHIENQHIIKSLVENGVTVHSITKHKQSLEQYYFLARTGSEGDSHD</sequence>
<dbReference type="RefSeq" id="WP_116045584.1">
    <property type="nucleotide sequence ID" value="NZ_QUBQ01000001.1"/>
</dbReference>